<reference evidence="4" key="1">
    <citation type="submission" date="2011-06" db="EMBL/GenBank/DDBJ databases">
        <title>Complete genome sequence of Paenibacillus mucilaginosus KNP414.</title>
        <authorList>
            <person name="Wang J."/>
            <person name="Hu S."/>
            <person name="Hu X."/>
            <person name="Zhang B."/>
            <person name="Dong D."/>
            <person name="Zhang S."/>
            <person name="Zhao K."/>
            <person name="Wu D."/>
        </authorList>
    </citation>
    <scope>NUCLEOTIDE SEQUENCE [LARGE SCALE GENOMIC DNA]</scope>
    <source>
        <strain evidence="4">KNP414</strain>
    </source>
</reference>
<dbReference type="SUPFAM" id="SSF55383">
    <property type="entry name" value="Copper amine oxidase, domain N"/>
    <property type="match status" value="1"/>
</dbReference>
<evidence type="ECO:0000259" key="2">
    <source>
        <dbReference type="Pfam" id="PF07833"/>
    </source>
</evidence>
<sequence length="301" mass="34776">MKRILRITAAGLALTSAFTAGVYAEDVLQKVEAYLRPDFNIVVDGKAVQLSQPTLVYQDKSYLPLAELASLLGANINWQGDTRTIYINSRINEEQPEETGDPEYQAILWDNPQAVKLKYLGAEYVVLQTNDKNNYMAGVYYREKDVKRMGINTSGLKKAKERYSDEVYILQSELEQRWRQTPEQVYVPHSASGTEYLVTDEINAEKLKMLREHLKATLTMQYGKNYYYKKPVILDKLQGAEDEYAYYYFETVRLEEGTVINRYMREVLRLTKNPQTTDATYTVNIMQTTDLNSEADKRESQ</sequence>
<dbReference type="EMBL" id="CP002869">
    <property type="protein sequence ID" value="AEI42480.1"/>
    <property type="molecule type" value="Genomic_DNA"/>
</dbReference>
<dbReference type="AlphaFoldDB" id="F8F932"/>
<dbReference type="InterPro" id="IPR012854">
    <property type="entry name" value="Cu_amine_oxidase-like_N"/>
</dbReference>
<evidence type="ECO:0000313" key="3">
    <source>
        <dbReference type="EMBL" id="AEI42480.1"/>
    </source>
</evidence>
<feature type="signal peptide" evidence="1">
    <location>
        <begin position="1"/>
        <end position="24"/>
    </location>
</feature>
<proteinExistence type="predicted"/>
<organism evidence="3 4">
    <name type="scientific">Paenibacillus mucilaginosus (strain KNP414)</name>
    <dbReference type="NCBI Taxonomy" id="1036673"/>
    <lineage>
        <taxon>Bacteria</taxon>
        <taxon>Bacillati</taxon>
        <taxon>Bacillota</taxon>
        <taxon>Bacilli</taxon>
        <taxon>Bacillales</taxon>
        <taxon>Paenibacillaceae</taxon>
        <taxon>Paenibacillus</taxon>
    </lineage>
</organism>
<keyword evidence="1" id="KW-0732">Signal</keyword>
<feature type="chain" id="PRO_5038352476" description="Copper amine oxidase-like N-terminal domain-containing protein" evidence="1">
    <location>
        <begin position="25"/>
        <end position="301"/>
    </location>
</feature>
<dbReference type="Proteomes" id="UP000006620">
    <property type="component" value="Chromosome"/>
</dbReference>
<protein>
    <recommendedName>
        <fullName evidence="2">Copper amine oxidase-like N-terminal domain-containing protein</fullName>
    </recommendedName>
</protein>
<name>F8F932_PAEMK</name>
<reference evidence="3 4" key="2">
    <citation type="journal article" date="2013" name="Genome Announc.">
        <title>Genome Sequence of Growth-Improving Paenibacillus mucilaginosus Strain KNP414.</title>
        <authorList>
            <person name="Lu J.J."/>
            <person name="Wang J.F."/>
            <person name="Hu X.F."/>
        </authorList>
    </citation>
    <scope>NUCLEOTIDE SEQUENCE [LARGE SCALE GENOMIC DNA]</scope>
    <source>
        <strain evidence="3 4">KNP414</strain>
    </source>
</reference>
<dbReference type="HOGENOM" id="CLU_923908_0_0_9"/>
<dbReference type="PATRIC" id="fig|1036673.3.peg.3622"/>
<accession>F8F932</accession>
<dbReference type="KEGG" id="pms:KNP414_03942"/>
<evidence type="ECO:0000313" key="4">
    <source>
        <dbReference type="Proteomes" id="UP000006620"/>
    </source>
</evidence>
<dbReference type="Pfam" id="PF07833">
    <property type="entry name" value="Cu_amine_oxidN1"/>
    <property type="match status" value="1"/>
</dbReference>
<gene>
    <name evidence="3" type="ordered locus">KNP414_03942</name>
</gene>
<dbReference type="RefSeq" id="WP_013917636.1">
    <property type="nucleotide sequence ID" value="NC_015690.1"/>
</dbReference>
<feature type="domain" description="Copper amine oxidase-like N-terminal" evidence="2">
    <location>
        <begin position="42"/>
        <end position="88"/>
    </location>
</feature>
<dbReference type="InterPro" id="IPR036582">
    <property type="entry name" value="Mao_N_sf"/>
</dbReference>
<evidence type="ECO:0000256" key="1">
    <source>
        <dbReference type="SAM" id="SignalP"/>
    </source>
</evidence>